<evidence type="ECO:0000313" key="8">
    <source>
        <dbReference type="Proteomes" id="UP000253508"/>
    </source>
</evidence>
<sequence length="430" mass="45741">MPSGRARRRVMSQARTARSSWWSATIAGMASYLDGAITVGTGSALVLYQDDFGLSGNQIGQLNALLTVCFAIGALTGGRLGDRLGRRRVFSATMILLVIGAVLMSFAINPAMLYAGVILLGAGAGADLPVSLAMIAETAPEGKVGKMITYSQYLWLIGIVAVLVIGSVFGGLGTLGGRIYNIHVLVIAALVLIFRMGLPESKTWTETQNIALNAGAKPQQATLRDLFSSRFRWPLIATALFYVLLMIALNTNGQFSSYVWVEAAGSTVQIASLFSLVGLAVSFIGTGIMMRIVDTKWRKIAFVIATIVNVGSFAVVAIFGAHVWSLVALGVLFSLGGAIAGEPMYKVWSQELFPTQFRATAQGMTMFAARLVAALVALVTPALIAWNVNGFYWVLAGVTLLSCLVGIFWIFRIPAADDSEVDAAPVEVRA</sequence>
<reference evidence="7 8" key="1">
    <citation type="submission" date="2018-07" db="EMBL/GenBank/DDBJ databases">
        <title>Microbacterium endoborsara sp. nov., a novel actinobacterium isolated from Borszczowia aralocaspica.</title>
        <authorList>
            <person name="An D."/>
        </authorList>
    </citation>
    <scope>NUCLEOTIDE SEQUENCE [LARGE SCALE GENOMIC DNA]</scope>
    <source>
        <strain evidence="7 8">C1.15228</strain>
    </source>
</reference>
<keyword evidence="4 5" id="KW-0472">Membrane</keyword>
<dbReference type="PANTHER" id="PTHR23508:SF10">
    <property type="entry name" value="CARBOXYLIC ACID TRANSPORTER PROTEIN HOMOLOG"/>
    <property type="match status" value="1"/>
</dbReference>
<name>A0A367XXS9_9MICO</name>
<feature type="transmembrane region" description="Helical" evidence="5">
    <location>
        <begin position="153"/>
        <end position="173"/>
    </location>
</feature>
<keyword evidence="2 5" id="KW-0812">Transmembrane</keyword>
<dbReference type="Gene3D" id="1.20.1250.20">
    <property type="entry name" value="MFS general substrate transporter like domains"/>
    <property type="match status" value="1"/>
</dbReference>
<evidence type="ECO:0000256" key="1">
    <source>
        <dbReference type="ARBA" id="ARBA00004651"/>
    </source>
</evidence>
<evidence type="ECO:0000256" key="5">
    <source>
        <dbReference type="SAM" id="Phobius"/>
    </source>
</evidence>
<accession>A0A367XXS9</accession>
<dbReference type="SUPFAM" id="SSF103473">
    <property type="entry name" value="MFS general substrate transporter"/>
    <property type="match status" value="1"/>
</dbReference>
<evidence type="ECO:0000259" key="6">
    <source>
        <dbReference type="PROSITE" id="PS50850"/>
    </source>
</evidence>
<feature type="transmembrane region" description="Helical" evidence="5">
    <location>
        <begin position="89"/>
        <end position="108"/>
    </location>
</feature>
<dbReference type="GO" id="GO:0046943">
    <property type="term" value="F:carboxylic acid transmembrane transporter activity"/>
    <property type="evidence" value="ECO:0007669"/>
    <property type="project" value="TreeGrafter"/>
</dbReference>
<feature type="transmembrane region" description="Helical" evidence="5">
    <location>
        <begin position="392"/>
        <end position="411"/>
    </location>
</feature>
<dbReference type="Proteomes" id="UP000253508">
    <property type="component" value="Unassembled WGS sequence"/>
</dbReference>
<dbReference type="InterPro" id="IPR020846">
    <property type="entry name" value="MFS_dom"/>
</dbReference>
<feature type="transmembrane region" description="Helical" evidence="5">
    <location>
        <begin position="114"/>
        <end position="132"/>
    </location>
</feature>
<gene>
    <name evidence="7" type="ORF">DTO57_09670</name>
</gene>
<dbReference type="GO" id="GO:0005886">
    <property type="term" value="C:plasma membrane"/>
    <property type="evidence" value="ECO:0007669"/>
    <property type="project" value="UniProtKB-SubCell"/>
</dbReference>
<evidence type="ECO:0000256" key="3">
    <source>
        <dbReference type="ARBA" id="ARBA00022989"/>
    </source>
</evidence>
<dbReference type="InterPro" id="IPR036259">
    <property type="entry name" value="MFS_trans_sf"/>
</dbReference>
<evidence type="ECO:0000256" key="2">
    <source>
        <dbReference type="ARBA" id="ARBA00022692"/>
    </source>
</evidence>
<feature type="transmembrane region" description="Helical" evidence="5">
    <location>
        <begin position="300"/>
        <end position="320"/>
    </location>
</feature>
<dbReference type="PROSITE" id="PS50850">
    <property type="entry name" value="MFS"/>
    <property type="match status" value="1"/>
</dbReference>
<dbReference type="OrthoDB" id="3252866at2"/>
<feature type="transmembrane region" description="Helical" evidence="5">
    <location>
        <begin position="326"/>
        <end position="345"/>
    </location>
</feature>
<feature type="transmembrane region" description="Helical" evidence="5">
    <location>
        <begin position="233"/>
        <end position="250"/>
    </location>
</feature>
<keyword evidence="8" id="KW-1185">Reference proteome</keyword>
<dbReference type="AlphaFoldDB" id="A0A367XXS9"/>
<organism evidence="7 8">
    <name type="scientific">Microbacterium sorbitolivorans</name>
    <dbReference type="NCBI Taxonomy" id="1867410"/>
    <lineage>
        <taxon>Bacteria</taxon>
        <taxon>Bacillati</taxon>
        <taxon>Actinomycetota</taxon>
        <taxon>Actinomycetes</taxon>
        <taxon>Micrococcales</taxon>
        <taxon>Microbacteriaceae</taxon>
        <taxon>Microbacterium</taxon>
    </lineage>
</organism>
<keyword evidence="3 5" id="KW-1133">Transmembrane helix</keyword>
<protein>
    <submittedName>
        <fullName evidence="7">MFS transporter</fullName>
    </submittedName>
</protein>
<evidence type="ECO:0000256" key="4">
    <source>
        <dbReference type="ARBA" id="ARBA00023136"/>
    </source>
</evidence>
<feature type="transmembrane region" description="Helical" evidence="5">
    <location>
        <begin position="366"/>
        <end position="386"/>
    </location>
</feature>
<feature type="domain" description="Major facilitator superfamily (MFS) profile" evidence="6">
    <location>
        <begin position="20"/>
        <end position="414"/>
    </location>
</feature>
<feature type="transmembrane region" description="Helical" evidence="5">
    <location>
        <begin position="179"/>
        <end position="198"/>
    </location>
</feature>
<comment type="caution">
    <text evidence="7">The sequence shown here is derived from an EMBL/GenBank/DDBJ whole genome shotgun (WGS) entry which is preliminary data.</text>
</comment>
<comment type="subcellular location">
    <subcellularLocation>
        <location evidence="1">Cell membrane</location>
        <topology evidence="1">Multi-pass membrane protein</topology>
    </subcellularLocation>
</comment>
<evidence type="ECO:0000313" key="7">
    <source>
        <dbReference type="EMBL" id="RCK58427.1"/>
    </source>
</evidence>
<dbReference type="PANTHER" id="PTHR23508">
    <property type="entry name" value="CARBOXYLIC ACID TRANSPORTER PROTEIN HOMOLOG"/>
    <property type="match status" value="1"/>
</dbReference>
<feature type="transmembrane region" description="Helical" evidence="5">
    <location>
        <begin position="21"/>
        <end position="47"/>
    </location>
</feature>
<dbReference type="Pfam" id="PF07690">
    <property type="entry name" value="MFS_1"/>
    <property type="match status" value="1"/>
</dbReference>
<dbReference type="EMBL" id="QORO01000003">
    <property type="protein sequence ID" value="RCK58427.1"/>
    <property type="molecule type" value="Genomic_DNA"/>
</dbReference>
<dbReference type="InterPro" id="IPR011701">
    <property type="entry name" value="MFS"/>
</dbReference>
<proteinExistence type="predicted"/>
<feature type="transmembrane region" description="Helical" evidence="5">
    <location>
        <begin position="59"/>
        <end position="77"/>
    </location>
</feature>
<feature type="transmembrane region" description="Helical" evidence="5">
    <location>
        <begin position="270"/>
        <end position="293"/>
    </location>
</feature>